<dbReference type="GO" id="GO:0045892">
    <property type="term" value="P:negative regulation of DNA-templated transcription"/>
    <property type="evidence" value="ECO:0007669"/>
    <property type="project" value="InterPro"/>
</dbReference>
<accession>A0A667Y394</accession>
<reference evidence="3" key="3">
    <citation type="submission" date="2025-09" db="UniProtKB">
        <authorList>
            <consortium name="Ensembl"/>
        </authorList>
    </citation>
    <scope>IDENTIFICATION</scope>
</reference>
<dbReference type="Proteomes" id="UP000472263">
    <property type="component" value="Chromosome 22"/>
</dbReference>
<dbReference type="InterPro" id="IPR031602">
    <property type="entry name" value="CIPC"/>
</dbReference>
<dbReference type="GO" id="GO:0005634">
    <property type="term" value="C:nucleus"/>
    <property type="evidence" value="ECO:0007669"/>
    <property type="project" value="TreeGrafter"/>
</dbReference>
<organism evidence="3 4">
    <name type="scientific">Myripristis murdjan</name>
    <name type="common">pinecone soldierfish</name>
    <dbReference type="NCBI Taxonomy" id="586833"/>
    <lineage>
        <taxon>Eukaryota</taxon>
        <taxon>Metazoa</taxon>
        <taxon>Chordata</taxon>
        <taxon>Craniata</taxon>
        <taxon>Vertebrata</taxon>
        <taxon>Euteleostomi</taxon>
        <taxon>Actinopterygii</taxon>
        <taxon>Neopterygii</taxon>
        <taxon>Teleostei</taxon>
        <taxon>Neoteleostei</taxon>
        <taxon>Acanthomorphata</taxon>
        <taxon>Holocentriformes</taxon>
        <taxon>Holocentridae</taxon>
        <taxon>Myripristis</taxon>
    </lineage>
</organism>
<dbReference type="OrthoDB" id="6374619at2759"/>
<dbReference type="PANTHER" id="PTHR34648:SF6">
    <property type="entry name" value="CLOCK-INTERACTING PACEMAKER-RELATED"/>
    <property type="match status" value="1"/>
</dbReference>
<dbReference type="GO" id="GO:0042754">
    <property type="term" value="P:negative regulation of circadian rhythm"/>
    <property type="evidence" value="ECO:0007669"/>
    <property type="project" value="InterPro"/>
</dbReference>
<dbReference type="AlphaFoldDB" id="A0A667Y394"/>
<name>A0A667Y394_9TELE</name>
<proteinExistence type="predicted"/>
<sequence length="362" mass="40001">MSSFSKLEGHGRPRFSRATHLGTSKPELERDSGFSDASSEYLSAVDLTDSEDVGRTVSIIGQEQTGPQVAVMGGSYPGLSPMIIMNNFVLKQPNPMTPVDKQWGFPSPLEMMPQPQVVLLQPVISSGNSSTPKTVPENHRQSRNYLPILKSYPRIAPHPGEAPTKRQASSRVRSSSTSGYDQRQRRHHHAHRLYSSPSSQQQALQTPIKPASSFEAASSQAQAADCQPPCPLQLNDKPHSLGTETGSLPSCPHELRLVLDGNRQDPNKQQDALCMDNDKLKRFSNTYNILNKSGLLGITLRTKQLIKENRRTQGQLQQLQEQTALLMEALSSGDPQLWTKLQLTLQDTDKEQWGIKPPSVLA</sequence>
<feature type="compositionally biased region" description="Low complexity" evidence="2">
    <location>
        <begin position="210"/>
        <end position="220"/>
    </location>
</feature>
<feature type="compositionally biased region" description="Polar residues" evidence="2">
    <location>
        <begin position="195"/>
        <end position="205"/>
    </location>
</feature>
<feature type="coiled-coil region" evidence="1">
    <location>
        <begin position="302"/>
        <end position="329"/>
    </location>
</feature>
<gene>
    <name evidence="3" type="primary">cipca</name>
</gene>
<dbReference type="GeneTree" id="ENSGT00510000048522"/>
<evidence type="ECO:0000256" key="2">
    <source>
        <dbReference type="SAM" id="MobiDB-lite"/>
    </source>
</evidence>
<dbReference type="FunCoup" id="A0A667Y394">
    <property type="interactions" value="479"/>
</dbReference>
<protein>
    <submittedName>
        <fullName evidence="3">CLOCK-interacting pacemaker a</fullName>
    </submittedName>
</protein>
<dbReference type="InParanoid" id="A0A667Y394"/>
<reference evidence="3" key="2">
    <citation type="submission" date="2025-08" db="UniProtKB">
        <authorList>
            <consortium name="Ensembl"/>
        </authorList>
    </citation>
    <scope>IDENTIFICATION</scope>
</reference>
<dbReference type="Pfam" id="PF15800">
    <property type="entry name" value="CiPC"/>
    <property type="match status" value="1"/>
</dbReference>
<dbReference type="Ensembl" id="ENSMMDT00005016366.1">
    <property type="protein sequence ID" value="ENSMMDP00005015946.1"/>
    <property type="gene ID" value="ENSMMDG00005008094.1"/>
</dbReference>
<keyword evidence="1" id="KW-0175">Coiled coil</keyword>
<feature type="compositionally biased region" description="Polar residues" evidence="2">
    <location>
        <begin position="124"/>
        <end position="133"/>
    </location>
</feature>
<evidence type="ECO:0000256" key="1">
    <source>
        <dbReference type="SAM" id="Coils"/>
    </source>
</evidence>
<feature type="region of interest" description="Disordered" evidence="2">
    <location>
        <begin position="1"/>
        <end position="36"/>
    </location>
</feature>
<dbReference type="PANTHER" id="PTHR34648">
    <property type="entry name" value="CLOCK-INTERACTING PACEMAKER"/>
    <property type="match status" value="1"/>
</dbReference>
<reference evidence="3" key="1">
    <citation type="submission" date="2019-06" db="EMBL/GenBank/DDBJ databases">
        <authorList>
            <consortium name="Wellcome Sanger Institute Data Sharing"/>
        </authorList>
    </citation>
    <scope>NUCLEOTIDE SEQUENCE [LARGE SCALE GENOMIC DNA]</scope>
</reference>
<feature type="compositionally biased region" description="Low complexity" evidence="2">
    <location>
        <begin position="169"/>
        <end position="178"/>
    </location>
</feature>
<evidence type="ECO:0000313" key="3">
    <source>
        <dbReference type="Ensembl" id="ENSMMDP00005015946.1"/>
    </source>
</evidence>
<keyword evidence="4" id="KW-1185">Reference proteome</keyword>
<evidence type="ECO:0000313" key="4">
    <source>
        <dbReference type="Proteomes" id="UP000472263"/>
    </source>
</evidence>
<feature type="region of interest" description="Disordered" evidence="2">
    <location>
        <begin position="124"/>
        <end position="220"/>
    </location>
</feature>